<keyword evidence="4" id="KW-1185">Reference proteome</keyword>
<dbReference type="EMBL" id="CP098736">
    <property type="protein sequence ID" value="USE78861.1"/>
    <property type="molecule type" value="Genomic_DNA"/>
</dbReference>
<dbReference type="AlphaFoldDB" id="A0A6N1BAT7"/>
<evidence type="ECO:0000313" key="4">
    <source>
        <dbReference type="Proteomes" id="UP001056648"/>
    </source>
</evidence>
<proteinExistence type="predicted"/>
<dbReference type="GeneID" id="70687185"/>
<evidence type="ECO:0000313" key="3">
    <source>
        <dbReference type="Proteomes" id="UP000542973"/>
    </source>
</evidence>
<evidence type="ECO:0000313" key="1">
    <source>
        <dbReference type="EMBL" id="NNH14320.1"/>
    </source>
</evidence>
<dbReference type="RefSeq" id="WP_151023593.1">
    <property type="nucleotide sequence ID" value="NZ_BAAAEB010000054.1"/>
</dbReference>
<name>A0A6N1BAT7_9BURK</name>
<sequence>MSQVKTEVVALIPPDEARDLVMKAAAMGCNTPDLLGMLILEAAYGSLHPEVIAFHKRAKQGQVGTQE</sequence>
<protein>
    <submittedName>
        <fullName evidence="1">Uncharacterized protein</fullName>
    </submittedName>
</protein>
<evidence type="ECO:0000313" key="2">
    <source>
        <dbReference type="EMBL" id="USE78861.1"/>
    </source>
</evidence>
<dbReference type="Proteomes" id="UP000542973">
    <property type="component" value="Unassembled WGS sequence"/>
</dbReference>
<accession>A0A6N1BAT7</accession>
<gene>
    <name evidence="1" type="ORF">HLB16_26100</name>
    <name evidence="2" type="ORF">NDR89_19690</name>
</gene>
<dbReference type="EMBL" id="JABEMD010000094">
    <property type="protein sequence ID" value="NNH14320.1"/>
    <property type="molecule type" value="Genomic_DNA"/>
</dbReference>
<organism evidence="1 3">
    <name type="scientific">Cupriavidus gilardii</name>
    <dbReference type="NCBI Taxonomy" id="82541"/>
    <lineage>
        <taxon>Bacteria</taxon>
        <taxon>Pseudomonadati</taxon>
        <taxon>Pseudomonadota</taxon>
        <taxon>Betaproteobacteria</taxon>
        <taxon>Burkholderiales</taxon>
        <taxon>Burkholderiaceae</taxon>
        <taxon>Cupriavidus</taxon>
    </lineage>
</organism>
<dbReference type="Proteomes" id="UP001056648">
    <property type="component" value="Chromosome 2"/>
</dbReference>
<reference evidence="2" key="2">
    <citation type="submission" date="2022-06" db="EMBL/GenBank/DDBJ databases">
        <title>Complete genome sequence and characterization of Cupriavidus gilardii QJ1 isolated from contaminating cells.</title>
        <authorList>
            <person name="Qi J."/>
        </authorList>
    </citation>
    <scope>NUCLEOTIDE SEQUENCE</scope>
    <source>
        <strain evidence="2">QJ1</strain>
    </source>
</reference>
<reference evidence="1 3" key="1">
    <citation type="submission" date="2020-05" db="EMBL/GenBank/DDBJ databases">
        <title>MicrobeNet Type strains.</title>
        <authorList>
            <person name="Nicholson A.C."/>
        </authorList>
    </citation>
    <scope>NUCLEOTIDE SEQUENCE [LARGE SCALE GENOMIC DNA]</scope>
    <source>
        <strain evidence="1 3">ATCC 700815</strain>
    </source>
</reference>